<evidence type="ECO:0000313" key="4">
    <source>
        <dbReference type="EMBL" id="KAB7498045.1"/>
    </source>
</evidence>
<dbReference type="PANTHER" id="PTHR12048">
    <property type="entry name" value="CCAAT-BINDING FACTOR-RELATED"/>
    <property type="match status" value="1"/>
</dbReference>
<feature type="compositionally biased region" description="Basic residues" evidence="2">
    <location>
        <begin position="802"/>
        <end position="812"/>
    </location>
</feature>
<dbReference type="PANTHER" id="PTHR12048:SF0">
    <property type="entry name" value="CCAAT_ENHANCER-BINDING PROTEIN ZETA"/>
    <property type="match status" value="1"/>
</dbReference>
<dbReference type="InterPro" id="IPR011989">
    <property type="entry name" value="ARM-like"/>
</dbReference>
<name>A0A5N5SVV2_9CRUS</name>
<feature type="compositionally biased region" description="Acidic residues" evidence="2">
    <location>
        <begin position="735"/>
        <end position="760"/>
    </location>
</feature>
<protein>
    <submittedName>
        <fullName evidence="4">CCAAT/enhancer-binding protein zeta</fullName>
    </submittedName>
</protein>
<comment type="similarity">
    <text evidence="1">Belongs to the CBF/MAK21 family.</text>
</comment>
<organism evidence="4 5">
    <name type="scientific">Armadillidium nasatum</name>
    <dbReference type="NCBI Taxonomy" id="96803"/>
    <lineage>
        <taxon>Eukaryota</taxon>
        <taxon>Metazoa</taxon>
        <taxon>Ecdysozoa</taxon>
        <taxon>Arthropoda</taxon>
        <taxon>Crustacea</taxon>
        <taxon>Multicrustacea</taxon>
        <taxon>Malacostraca</taxon>
        <taxon>Eumalacostraca</taxon>
        <taxon>Peracarida</taxon>
        <taxon>Isopoda</taxon>
        <taxon>Oniscidea</taxon>
        <taxon>Crinocheta</taxon>
        <taxon>Armadillidiidae</taxon>
        <taxon>Armadillidium</taxon>
    </lineage>
</organism>
<gene>
    <name evidence="4" type="primary">CEBPZ</name>
    <name evidence="4" type="ORF">Anas_07163</name>
</gene>
<dbReference type="OrthoDB" id="28947at2759"/>
<comment type="caution">
    <text evidence="4">The sequence shown here is derived from an EMBL/GenBank/DDBJ whole genome shotgun (WGS) entry which is preliminary data.</text>
</comment>
<keyword evidence="5" id="KW-1185">Reference proteome</keyword>
<proteinExistence type="inferred from homology"/>
<evidence type="ECO:0000256" key="2">
    <source>
        <dbReference type="SAM" id="MobiDB-lite"/>
    </source>
</evidence>
<dbReference type="SUPFAM" id="SSF48371">
    <property type="entry name" value="ARM repeat"/>
    <property type="match status" value="1"/>
</dbReference>
<evidence type="ECO:0000313" key="5">
    <source>
        <dbReference type="Proteomes" id="UP000326759"/>
    </source>
</evidence>
<dbReference type="InterPro" id="IPR016024">
    <property type="entry name" value="ARM-type_fold"/>
</dbReference>
<feature type="compositionally biased region" description="Acidic residues" evidence="2">
    <location>
        <begin position="772"/>
        <end position="797"/>
    </location>
</feature>
<feature type="compositionally biased region" description="Basic residues" evidence="2">
    <location>
        <begin position="871"/>
        <end position="899"/>
    </location>
</feature>
<dbReference type="AlphaFoldDB" id="A0A5N5SVV2"/>
<sequence length="899" mass="104349">MKKEINNNNNKNDYDASQNTSTIYEQLRCCPFRYKKRSMPLASSDDNWVSQLIPETKFEEPIPLSIRKQLKTFAQKIYKDNVEAFKSVKSKRQSFGNKDFHGALLSHGTARDKIAAYMFKCMESPLYTLEELFSLVDFINPNLKSSSKAIADIASVFQTSLLPDGHVAKEFECHNFMNLTQYLRTNFEQVERQLMLWYFENEVRSAYLKFVENIDKLCYDTRSKVKASGVKGLHIIFKNHPLQDSELVLQKFVNKLGDTNKNVKGLVLHAVTNLQKDHPAIKTMLISLVEELLCRPNVHSGAQYSGLCFLRDIILSKAEVSVALKLVKIYFQFFELCSKKGEVDSRFMATILRGLNRAYPYLKDSNPEILNKQIETLYKLCHLVNFSVGIQALQLIYQVQSTSEDVPSDRLYTVVYGKILDKEFGHSSFKSAFLNLIFRMMVRDTNVNRVCAFVRRLLQVARYHSSEVASGVLFLISETVKDNRLLRKDLVFFLMTGYDTKPVIKTEFVDKEGKGDFKKKHKKKLLENSEEITVKQEVRTTEYNSQIRNPLYCGADLLPFWELVYFQKHFHPTVSLFASKLLEQIFVQYSGDPLEDLTLTRFLDRFVQRNPKKIKTDKNDIAAVFGSRSVYAPKGSRSIKIDSDDFKNLQKDDVAPEDLFLHSYFTTYRKQNEAKKRKRDDDEESIDDEQFTEYLKQMSAFKDIDKIADELDEEEEANLDFASKINKTGERNVASDDEDEEEMSDEDDEDEDLESEEEMNENIKDHNNLSDELGEDFSDDDEDIGSEEEMDFSDEEQEPQRKGKKQNARSKPKSWGSWRDKLVDAEELSQLLEENSDNKYAGTSEDVLNKDKSHKKQLKWEKDRIVSGSKKQFKKFKPNTKKKGNFNKRPFKKGKNKFK</sequence>
<evidence type="ECO:0000259" key="3">
    <source>
        <dbReference type="Pfam" id="PF03914"/>
    </source>
</evidence>
<dbReference type="Gene3D" id="1.25.10.10">
    <property type="entry name" value="Leucine-rich Repeat Variant"/>
    <property type="match status" value="1"/>
</dbReference>
<dbReference type="EMBL" id="SEYY01019650">
    <property type="protein sequence ID" value="KAB7498045.1"/>
    <property type="molecule type" value="Genomic_DNA"/>
</dbReference>
<reference evidence="4 5" key="1">
    <citation type="journal article" date="2019" name="PLoS Biol.">
        <title>Sex chromosomes control vertical transmission of feminizing Wolbachia symbionts in an isopod.</title>
        <authorList>
            <person name="Becking T."/>
            <person name="Chebbi M.A."/>
            <person name="Giraud I."/>
            <person name="Moumen B."/>
            <person name="Laverre T."/>
            <person name="Caubet Y."/>
            <person name="Peccoud J."/>
            <person name="Gilbert C."/>
            <person name="Cordaux R."/>
        </authorList>
    </citation>
    <scope>NUCLEOTIDE SEQUENCE [LARGE SCALE GENOMIC DNA]</scope>
    <source>
        <strain evidence="4">ANa2</strain>
        <tissue evidence="4">Whole body excluding digestive tract and cuticle</tissue>
    </source>
</reference>
<evidence type="ECO:0000256" key="1">
    <source>
        <dbReference type="ARBA" id="ARBA00007797"/>
    </source>
</evidence>
<accession>A0A5N5SVV2</accession>
<dbReference type="InterPro" id="IPR005612">
    <property type="entry name" value="CCAAT-binding_factor"/>
</dbReference>
<dbReference type="InterPro" id="IPR040155">
    <property type="entry name" value="CEBPZ/Mak21-like"/>
</dbReference>
<dbReference type="GO" id="GO:0005634">
    <property type="term" value="C:nucleus"/>
    <property type="evidence" value="ECO:0007669"/>
    <property type="project" value="TreeGrafter"/>
</dbReference>
<dbReference type="Proteomes" id="UP000326759">
    <property type="component" value="Unassembled WGS sequence"/>
</dbReference>
<feature type="domain" description="CCAAT-binding factor" evidence="3">
    <location>
        <begin position="390"/>
        <end position="578"/>
    </location>
</feature>
<dbReference type="Pfam" id="PF03914">
    <property type="entry name" value="CBF"/>
    <property type="match status" value="1"/>
</dbReference>
<feature type="region of interest" description="Disordered" evidence="2">
    <location>
        <begin position="720"/>
        <end position="899"/>
    </location>
</feature>